<dbReference type="CDD" id="cd00082">
    <property type="entry name" value="HisKA"/>
    <property type="match status" value="1"/>
</dbReference>
<keyword evidence="6" id="KW-0808">Transferase</keyword>
<dbReference type="SUPFAM" id="SSF47384">
    <property type="entry name" value="Homodimeric domain of signal transducing histidine kinase"/>
    <property type="match status" value="1"/>
</dbReference>
<dbReference type="PROSITE" id="PS50109">
    <property type="entry name" value="HIS_KIN"/>
    <property type="match status" value="1"/>
</dbReference>
<evidence type="ECO:0000256" key="17">
    <source>
        <dbReference type="PROSITE-ProRule" id="PRU00169"/>
    </source>
</evidence>
<evidence type="ECO:0000256" key="18">
    <source>
        <dbReference type="SAM" id="Coils"/>
    </source>
</evidence>
<dbReference type="InterPro" id="IPR036641">
    <property type="entry name" value="HPT_dom_sf"/>
</dbReference>
<dbReference type="Gene3D" id="3.40.50.2300">
    <property type="match status" value="1"/>
</dbReference>
<dbReference type="Pfam" id="PF00989">
    <property type="entry name" value="PAS"/>
    <property type="match status" value="1"/>
</dbReference>
<keyword evidence="25" id="KW-1185">Reference proteome</keyword>
<feature type="modified residue" description="Phosphohistidine" evidence="16">
    <location>
        <position position="1316"/>
    </location>
</feature>
<dbReference type="NCBIfam" id="TIGR00229">
    <property type="entry name" value="sensory_box"/>
    <property type="match status" value="2"/>
</dbReference>
<evidence type="ECO:0000256" key="10">
    <source>
        <dbReference type="ARBA" id="ARBA00022840"/>
    </source>
</evidence>
<dbReference type="SMART" id="SM00091">
    <property type="entry name" value="PAS"/>
    <property type="match status" value="3"/>
</dbReference>
<evidence type="ECO:0000256" key="15">
    <source>
        <dbReference type="ARBA" id="ARBA00068150"/>
    </source>
</evidence>
<comment type="subcellular location">
    <subcellularLocation>
        <location evidence="2">Cell membrane</location>
        <topology evidence="2">Multi-pass membrane protein</topology>
    </subcellularLocation>
</comment>
<dbReference type="SUPFAM" id="SSF103190">
    <property type="entry name" value="Sensory domain-like"/>
    <property type="match status" value="1"/>
</dbReference>
<keyword evidence="18" id="KW-0175">Coiled coil</keyword>
<dbReference type="STRING" id="1137284.GCA_001418205_01207"/>
<evidence type="ECO:0000259" key="20">
    <source>
        <dbReference type="PROSITE" id="PS50110"/>
    </source>
</evidence>
<dbReference type="Gene3D" id="3.30.565.10">
    <property type="entry name" value="Histidine kinase-like ATPase, C-terminal domain"/>
    <property type="match status" value="1"/>
</dbReference>
<evidence type="ECO:0000259" key="19">
    <source>
        <dbReference type="PROSITE" id="PS50109"/>
    </source>
</evidence>
<evidence type="ECO:0000259" key="23">
    <source>
        <dbReference type="PROSITE" id="PS50894"/>
    </source>
</evidence>
<evidence type="ECO:0000256" key="9">
    <source>
        <dbReference type="ARBA" id="ARBA00022777"/>
    </source>
</evidence>
<evidence type="ECO:0000256" key="16">
    <source>
        <dbReference type="PROSITE-ProRule" id="PRU00110"/>
    </source>
</evidence>
<feature type="domain" description="PAS" evidence="21">
    <location>
        <begin position="323"/>
        <end position="394"/>
    </location>
</feature>
<dbReference type="PANTHER" id="PTHR45339:SF1">
    <property type="entry name" value="HYBRID SIGNAL TRANSDUCTION HISTIDINE KINASE J"/>
    <property type="match status" value="1"/>
</dbReference>
<evidence type="ECO:0000259" key="22">
    <source>
        <dbReference type="PROSITE" id="PS50113"/>
    </source>
</evidence>
<keyword evidence="12" id="KW-0902">Two-component regulatory system</keyword>
<dbReference type="EC" id="2.7.13.3" evidence="3"/>
<sequence>MRKVVAFKVLLVALFCLLLLGFSYRIYQENYSKLAFQIRESLSLEAKAHADVINARLDDLKGDLSILRGAPPIQGIQRALYNNNRDPHDSSTTAVWQSRLRSVLESYLQSKPNISKVRYVAIRDGWNELVSVEREQSSPFVLSLEMQQQFVENISASDSNSVFVSRLMKTVKGKRSNLLLLGAKVFDSDGALFGVLLIDVEVDAVLAQMVASISPSLGLYVLSSRSGLMFSEVGLPQQNNSWFDDIVDHITSSIFIRGRVSVVLNDSDYLSIVLIKDDHDARCHALMDALTLAVAVCAAALISMLIVILQRRNSQQQASLIINESKNAAIIKSSQDAIIGTNREGVINSWNASAEKMFGYLPHEAIGKRSIDLMWSPRHLEEEADIHQKLLNGQLIKPYETIRRHKNGQDITVFLSASVIRNERNVVIGISEIIRDMTELKAIAKELSELNKTLQIQVEERTRELKQSYSLQEAIFTTGENLIIATDTSGVITHFNPAAENLLGYSKEEVIGKCTPIIFHDQEEIVVRAKELSNELNMPVSGFDVFVIKTRLGLKNDHEWTYITRQGDRVPVYLSASAFYNEQGDITGYLGMIANISDLIHQQQQLVAFKDQLTKASEIAHLGIWSWGLADNSIYWNPEMYGIYDMDISEPVQLENWVAMVVEEDRQRALDHFQMLIDSGSEADIIFDVITGAGNRKTIHATASLEKSSYQNGRVTVIGINQDISQRISYENALKEAKNAADLSNRIKSEFVANMSHEIRTPLNAVIGTLELMRRTELNEMQKAYIERSDKAAKSLLAILNDILDFSKIEAGRLEVDPQPFCLIDFVDDLTQILKAYKAGKDIELIVDIDPALPAEMTLDSLRLQQVILNLVGNALKFTAQGEVVLRFKATDHQLLLIEIIDTGIGIEQAKQEHLFNAFTQAQASTVREYGGTGLGLVISKRLVELMEGSMTFHSESGKGTEFYLSIPFQSESLTSLHLPSISSNSAVILDSNSVSRVATLHAVEMLGWDAVLAADVEAFWAQLQRKADFGCSVDMILIDQAFMHGLDLSKMSINKRLGKALFNGKIVILSREEYSVDHLGSDIFNVSKPITAKSLAQLCAENFSKQEETVSVKENQLPLNGLKLLLAEDNLTNQLIAKELLKSEGAEVVIANNGQEAVERFQRETFDLVLMDIQMPVMDGYDAAKAIRVLSESIPIIAMTANALASDRALAEAAGMNAHIGKPFQVEQLVDMILQSVQDDALHAKHLVLSEHQSTSGRLQTINQTHALTRMGGNHGLYRTILEAFVRESLELMNQLPCQSMKLDGDRSGVIRSAHSLKGSAGAVGAEQLADAAKQLESQLKSGDLTGYQESRGHIETLYQEAIVVIRAILNQSKTDVSEHGCGSNLATCESMDQLIELLESSNMRAMSVYESMLAQAGPDTIAMLEKVQSAMQALDFKAVAKELNNYVQGLK</sequence>
<dbReference type="InterPro" id="IPR001610">
    <property type="entry name" value="PAC"/>
</dbReference>
<dbReference type="PROSITE" id="PS50894">
    <property type="entry name" value="HPT"/>
    <property type="match status" value="1"/>
</dbReference>
<dbReference type="InterPro" id="IPR013767">
    <property type="entry name" value="PAS_fold"/>
</dbReference>
<keyword evidence="9" id="KW-0418">Kinase</keyword>
<dbReference type="SMART" id="SM00388">
    <property type="entry name" value="HisKA"/>
    <property type="match status" value="1"/>
</dbReference>
<keyword evidence="10" id="KW-0067">ATP-binding</keyword>
<dbReference type="FunFam" id="3.30.565.10:FF:000010">
    <property type="entry name" value="Sensor histidine kinase RcsC"/>
    <property type="match status" value="1"/>
</dbReference>
<keyword evidence="4" id="KW-1003">Cell membrane</keyword>
<dbReference type="InterPro" id="IPR000014">
    <property type="entry name" value="PAS"/>
</dbReference>
<reference evidence="25" key="1">
    <citation type="submission" date="2015-08" db="EMBL/GenBank/DDBJ databases">
        <authorList>
            <person name="Varghese N."/>
        </authorList>
    </citation>
    <scope>NUCLEOTIDE SEQUENCE [LARGE SCALE GENOMIC DNA]</scope>
    <source>
        <strain evidence="25">JCM 18476</strain>
    </source>
</reference>
<dbReference type="Gene3D" id="1.20.120.160">
    <property type="entry name" value="HPT domain"/>
    <property type="match status" value="1"/>
</dbReference>
<dbReference type="Pfam" id="PF00512">
    <property type="entry name" value="HisKA"/>
    <property type="match status" value="1"/>
</dbReference>
<evidence type="ECO:0000259" key="21">
    <source>
        <dbReference type="PROSITE" id="PS50112"/>
    </source>
</evidence>
<dbReference type="SUPFAM" id="SSF52172">
    <property type="entry name" value="CheY-like"/>
    <property type="match status" value="1"/>
</dbReference>
<dbReference type="FunFam" id="1.10.287.130:FF:000002">
    <property type="entry name" value="Two-component osmosensing histidine kinase"/>
    <property type="match status" value="1"/>
</dbReference>
<dbReference type="InterPro" id="IPR003594">
    <property type="entry name" value="HATPase_dom"/>
</dbReference>
<dbReference type="PROSITE" id="PS50112">
    <property type="entry name" value="PAS"/>
    <property type="match status" value="2"/>
</dbReference>
<evidence type="ECO:0000256" key="11">
    <source>
        <dbReference type="ARBA" id="ARBA00022989"/>
    </source>
</evidence>
<accession>A0A0K6IJ30</accession>
<keyword evidence="7" id="KW-0812">Transmembrane</keyword>
<evidence type="ECO:0000256" key="7">
    <source>
        <dbReference type="ARBA" id="ARBA00022692"/>
    </source>
</evidence>
<dbReference type="CDD" id="cd00130">
    <property type="entry name" value="PAS"/>
    <property type="match status" value="2"/>
</dbReference>
<dbReference type="InterPro" id="IPR003661">
    <property type="entry name" value="HisK_dim/P_dom"/>
</dbReference>
<dbReference type="CDD" id="cd17546">
    <property type="entry name" value="REC_hyHK_CKI1_RcsC-like"/>
    <property type="match status" value="1"/>
</dbReference>
<dbReference type="InterPro" id="IPR036097">
    <property type="entry name" value="HisK_dim/P_sf"/>
</dbReference>
<dbReference type="InterPro" id="IPR004358">
    <property type="entry name" value="Sig_transdc_His_kin-like_C"/>
</dbReference>
<proteinExistence type="predicted"/>
<dbReference type="GO" id="GO:0000155">
    <property type="term" value="F:phosphorelay sensor kinase activity"/>
    <property type="evidence" value="ECO:0007669"/>
    <property type="project" value="InterPro"/>
</dbReference>
<dbReference type="Proteomes" id="UP000182769">
    <property type="component" value="Unassembled WGS sequence"/>
</dbReference>
<feature type="domain" description="PAC" evidence="22">
    <location>
        <begin position="556"/>
        <end position="608"/>
    </location>
</feature>
<feature type="coiled-coil region" evidence="18">
    <location>
        <begin position="437"/>
        <end position="464"/>
    </location>
</feature>
<dbReference type="InterPro" id="IPR005467">
    <property type="entry name" value="His_kinase_dom"/>
</dbReference>
<gene>
    <name evidence="24" type="ORF">Ga0061065_103208</name>
</gene>
<dbReference type="GO" id="GO:0005524">
    <property type="term" value="F:ATP binding"/>
    <property type="evidence" value="ECO:0007669"/>
    <property type="project" value="UniProtKB-KW"/>
</dbReference>
<dbReference type="Pfam" id="PF01627">
    <property type="entry name" value="Hpt"/>
    <property type="match status" value="1"/>
</dbReference>
<dbReference type="Pfam" id="PF13426">
    <property type="entry name" value="PAS_9"/>
    <property type="match status" value="1"/>
</dbReference>
<dbReference type="PRINTS" id="PR00344">
    <property type="entry name" value="BCTRLSENSOR"/>
</dbReference>
<feature type="domain" description="Response regulatory" evidence="20">
    <location>
        <begin position="1124"/>
        <end position="1238"/>
    </location>
</feature>
<evidence type="ECO:0000256" key="1">
    <source>
        <dbReference type="ARBA" id="ARBA00000085"/>
    </source>
</evidence>
<dbReference type="Pfam" id="PF02518">
    <property type="entry name" value="HATPase_c"/>
    <property type="match status" value="1"/>
</dbReference>
<dbReference type="GO" id="GO:0006355">
    <property type="term" value="P:regulation of DNA-templated transcription"/>
    <property type="evidence" value="ECO:0007669"/>
    <property type="project" value="InterPro"/>
</dbReference>
<dbReference type="InterPro" id="IPR011006">
    <property type="entry name" value="CheY-like_superfamily"/>
</dbReference>
<evidence type="ECO:0000313" key="24">
    <source>
        <dbReference type="EMBL" id="CUB03357.1"/>
    </source>
</evidence>
<dbReference type="CDD" id="cd00088">
    <property type="entry name" value="HPT"/>
    <property type="match status" value="1"/>
</dbReference>
<dbReference type="InterPro" id="IPR035965">
    <property type="entry name" value="PAS-like_dom_sf"/>
</dbReference>
<evidence type="ECO:0000256" key="12">
    <source>
        <dbReference type="ARBA" id="ARBA00023012"/>
    </source>
</evidence>
<dbReference type="SUPFAM" id="SSF55874">
    <property type="entry name" value="ATPase domain of HSP90 chaperone/DNA topoisomerase II/histidine kinase"/>
    <property type="match status" value="1"/>
</dbReference>
<feature type="domain" description="PAS" evidence="21">
    <location>
        <begin position="468"/>
        <end position="513"/>
    </location>
</feature>
<organism evidence="24 25">
    <name type="scientific">Marinomonas fungiae</name>
    <dbReference type="NCBI Taxonomy" id="1137284"/>
    <lineage>
        <taxon>Bacteria</taxon>
        <taxon>Pseudomonadati</taxon>
        <taxon>Pseudomonadota</taxon>
        <taxon>Gammaproteobacteria</taxon>
        <taxon>Oceanospirillales</taxon>
        <taxon>Oceanospirillaceae</taxon>
        <taxon>Marinomonas</taxon>
    </lineage>
</organism>
<dbReference type="InterPro" id="IPR029151">
    <property type="entry name" value="Sensor-like_sf"/>
</dbReference>
<dbReference type="Gene3D" id="3.30.450.20">
    <property type="entry name" value="PAS domain"/>
    <property type="match status" value="4"/>
</dbReference>
<feature type="domain" description="PAC" evidence="22">
    <location>
        <begin position="397"/>
        <end position="449"/>
    </location>
</feature>
<feature type="domain" description="Histidine kinase" evidence="19">
    <location>
        <begin position="754"/>
        <end position="971"/>
    </location>
</feature>
<dbReference type="InterPro" id="IPR036890">
    <property type="entry name" value="HATPase_C_sf"/>
</dbReference>
<dbReference type="Pfam" id="PF00072">
    <property type="entry name" value="Response_reg"/>
    <property type="match status" value="1"/>
</dbReference>
<keyword evidence="8" id="KW-0547">Nucleotide-binding</keyword>
<dbReference type="Gene3D" id="1.10.287.130">
    <property type="match status" value="1"/>
</dbReference>
<name>A0A0K6IJ30_9GAMM</name>
<comment type="subunit">
    <text evidence="14">At low DSF concentrations, interacts with RpfF.</text>
</comment>
<dbReference type="EMBL" id="CYHG01000003">
    <property type="protein sequence ID" value="CUB03357.1"/>
    <property type="molecule type" value="Genomic_DNA"/>
</dbReference>
<dbReference type="PANTHER" id="PTHR45339">
    <property type="entry name" value="HYBRID SIGNAL TRANSDUCTION HISTIDINE KINASE J"/>
    <property type="match status" value="1"/>
</dbReference>
<dbReference type="InterPro" id="IPR008207">
    <property type="entry name" value="Sig_transdc_His_kin_Hpt_dom"/>
</dbReference>
<evidence type="ECO:0000256" key="3">
    <source>
        <dbReference type="ARBA" id="ARBA00012438"/>
    </source>
</evidence>
<evidence type="ECO:0000256" key="6">
    <source>
        <dbReference type="ARBA" id="ARBA00022679"/>
    </source>
</evidence>
<dbReference type="CDD" id="cd16922">
    <property type="entry name" value="HATPase_EvgS-ArcB-TorS-like"/>
    <property type="match status" value="1"/>
</dbReference>
<feature type="domain" description="HPt" evidence="23">
    <location>
        <begin position="1275"/>
        <end position="1374"/>
    </location>
</feature>
<evidence type="ECO:0000313" key="25">
    <source>
        <dbReference type="Proteomes" id="UP000182769"/>
    </source>
</evidence>
<keyword evidence="5 17" id="KW-0597">Phosphoprotein</keyword>
<evidence type="ECO:0000256" key="2">
    <source>
        <dbReference type="ARBA" id="ARBA00004651"/>
    </source>
</evidence>
<dbReference type="SUPFAM" id="SSF47226">
    <property type="entry name" value="Histidine-containing phosphotransfer domain, HPT domain"/>
    <property type="match status" value="1"/>
</dbReference>
<protein>
    <recommendedName>
        <fullName evidence="15">Sensory/regulatory protein RpfC</fullName>
        <ecNumber evidence="3">2.7.13.3</ecNumber>
    </recommendedName>
</protein>
<evidence type="ECO:0000256" key="4">
    <source>
        <dbReference type="ARBA" id="ARBA00022475"/>
    </source>
</evidence>
<feature type="modified residue" description="4-aspartylphosphate" evidence="17">
    <location>
        <position position="1173"/>
    </location>
</feature>
<evidence type="ECO:0000256" key="14">
    <source>
        <dbReference type="ARBA" id="ARBA00064003"/>
    </source>
</evidence>
<dbReference type="PROSITE" id="PS50113">
    <property type="entry name" value="PAC"/>
    <property type="match status" value="2"/>
</dbReference>
<dbReference type="PROSITE" id="PS50110">
    <property type="entry name" value="RESPONSE_REGULATORY"/>
    <property type="match status" value="1"/>
</dbReference>
<dbReference type="SMART" id="SM00086">
    <property type="entry name" value="PAC"/>
    <property type="match status" value="3"/>
</dbReference>
<dbReference type="SMART" id="SM00387">
    <property type="entry name" value="HATPase_c"/>
    <property type="match status" value="1"/>
</dbReference>
<keyword evidence="13" id="KW-0472">Membrane</keyword>
<dbReference type="GO" id="GO:0005886">
    <property type="term" value="C:plasma membrane"/>
    <property type="evidence" value="ECO:0007669"/>
    <property type="project" value="UniProtKB-SubCell"/>
</dbReference>
<evidence type="ECO:0000256" key="5">
    <source>
        <dbReference type="ARBA" id="ARBA00022553"/>
    </source>
</evidence>
<dbReference type="SMART" id="SM00448">
    <property type="entry name" value="REC"/>
    <property type="match status" value="1"/>
</dbReference>
<dbReference type="SMART" id="SM00073">
    <property type="entry name" value="HPT"/>
    <property type="match status" value="1"/>
</dbReference>
<evidence type="ECO:0000256" key="13">
    <source>
        <dbReference type="ARBA" id="ARBA00023136"/>
    </source>
</evidence>
<keyword evidence="11" id="KW-1133">Transmembrane helix</keyword>
<comment type="catalytic activity">
    <reaction evidence="1">
        <text>ATP + protein L-histidine = ADP + protein N-phospho-L-histidine.</text>
        <dbReference type="EC" id="2.7.13.3"/>
    </reaction>
</comment>
<dbReference type="InterPro" id="IPR000700">
    <property type="entry name" value="PAS-assoc_C"/>
</dbReference>
<evidence type="ECO:0000256" key="8">
    <source>
        <dbReference type="ARBA" id="ARBA00022741"/>
    </source>
</evidence>
<dbReference type="SUPFAM" id="SSF55785">
    <property type="entry name" value="PYP-like sensor domain (PAS domain)"/>
    <property type="match status" value="3"/>
</dbReference>
<dbReference type="InterPro" id="IPR001789">
    <property type="entry name" value="Sig_transdc_resp-reg_receiver"/>
</dbReference>